<keyword evidence="1" id="KW-0732">Signal</keyword>
<dbReference type="PANTHER" id="PTHR30024">
    <property type="entry name" value="ALIPHATIC SULFONATES-BINDING PROTEIN-RELATED"/>
    <property type="match status" value="1"/>
</dbReference>
<name>A0A8I0AE55_9FIRM</name>
<dbReference type="Proteomes" id="UP000652847">
    <property type="component" value="Unassembled WGS sequence"/>
</dbReference>
<accession>A0A8I0AE55</accession>
<dbReference type="InterPro" id="IPR027024">
    <property type="entry name" value="UCP027386_ABC_sbc_TM0202"/>
</dbReference>
<gene>
    <name evidence="2" type="ORF">H8S54_07670</name>
</gene>
<sequence length="342" mass="36948">MKKRTVSWIMTAALGVGALTGSMCSANLVFAEEQTEEQNAESAEETEQTDTDDSVMKIGALKGPTAMGMAQLLDDENYEFSIVASPDEIVPMIVQGQVDIAAVPSNLASVLYQKTDKNISVLAVNTLGVLYLVENGDSIQSVEDLKGKTIYASGKGATPEYALTSVLEANGLDPEKDVTIEYKSEHAEVVAALAEDQTAVGLLPQPFVTTALMKNENLRVALDLNDLWESSVTDGSKLVTGVLVARNDYLKEHEADVDAFMDAYKNSVEFVNSDTEAAAEIIGNHDIISAEVAVKAIPQCSIVFMEGDEMQTILSGYLNTLNEQNPEIIGGQLPDEDFYYKR</sequence>
<dbReference type="SUPFAM" id="SSF53850">
    <property type="entry name" value="Periplasmic binding protein-like II"/>
    <property type="match status" value="1"/>
</dbReference>
<organism evidence="2 3">
    <name type="scientific">Blautia segnis</name>
    <dbReference type="NCBI Taxonomy" id="2763030"/>
    <lineage>
        <taxon>Bacteria</taxon>
        <taxon>Bacillati</taxon>
        <taxon>Bacillota</taxon>
        <taxon>Clostridia</taxon>
        <taxon>Lachnospirales</taxon>
        <taxon>Lachnospiraceae</taxon>
        <taxon>Blautia</taxon>
    </lineage>
</organism>
<evidence type="ECO:0000313" key="2">
    <source>
        <dbReference type="EMBL" id="MBC5650982.1"/>
    </source>
</evidence>
<feature type="chain" id="PRO_5034142448" evidence="1">
    <location>
        <begin position="32"/>
        <end position="342"/>
    </location>
</feature>
<keyword evidence="3" id="KW-1185">Reference proteome</keyword>
<proteinExistence type="predicted"/>
<protein>
    <submittedName>
        <fullName evidence="2">ABC transporter substrate-binding protein</fullName>
    </submittedName>
</protein>
<dbReference type="AlphaFoldDB" id="A0A8I0AE55"/>
<dbReference type="PANTHER" id="PTHR30024:SF46">
    <property type="entry name" value="ABC TRANSPORTER, SUBSTRATE-BINDING LIPOPROTEIN"/>
    <property type="match status" value="1"/>
</dbReference>
<dbReference type="RefSeq" id="WP_186901216.1">
    <property type="nucleotide sequence ID" value="NZ_JACOOT010000017.1"/>
</dbReference>
<dbReference type="Gene3D" id="3.40.190.10">
    <property type="entry name" value="Periplasmic binding protein-like II"/>
    <property type="match status" value="2"/>
</dbReference>
<evidence type="ECO:0000313" key="3">
    <source>
        <dbReference type="Proteomes" id="UP000652847"/>
    </source>
</evidence>
<reference evidence="2 3" key="1">
    <citation type="submission" date="2020-08" db="EMBL/GenBank/DDBJ databases">
        <title>Genome public.</title>
        <authorList>
            <person name="Liu C."/>
            <person name="Sun Q."/>
        </authorList>
    </citation>
    <scope>NUCLEOTIDE SEQUENCE [LARGE SCALE GENOMIC DNA]</scope>
    <source>
        <strain evidence="2 3">BX17</strain>
    </source>
</reference>
<dbReference type="PIRSF" id="PIRSF027386">
    <property type="entry name" value="UCP027386_ABC_sbc_TM0202"/>
    <property type="match status" value="1"/>
</dbReference>
<dbReference type="Pfam" id="PF12974">
    <property type="entry name" value="Phosphonate-bd"/>
    <property type="match status" value="1"/>
</dbReference>
<feature type="signal peptide" evidence="1">
    <location>
        <begin position="1"/>
        <end position="31"/>
    </location>
</feature>
<dbReference type="EMBL" id="JACOOT010000017">
    <property type="protein sequence ID" value="MBC5650982.1"/>
    <property type="molecule type" value="Genomic_DNA"/>
</dbReference>
<evidence type="ECO:0000256" key="1">
    <source>
        <dbReference type="SAM" id="SignalP"/>
    </source>
</evidence>
<comment type="caution">
    <text evidence="2">The sequence shown here is derived from an EMBL/GenBank/DDBJ whole genome shotgun (WGS) entry which is preliminary data.</text>
</comment>